<dbReference type="InterPro" id="IPR027417">
    <property type="entry name" value="P-loop_NTPase"/>
</dbReference>
<organism evidence="3 4">
    <name type="scientific">Corynebacterium pyruviciproducens</name>
    <dbReference type="NCBI Taxonomy" id="598660"/>
    <lineage>
        <taxon>Bacteria</taxon>
        <taxon>Bacillati</taxon>
        <taxon>Actinomycetota</taxon>
        <taxon>Actinomycetes</taxon>
        <taxon>Mycobacteriales</taxon>
        <taxon>Corynebacteriaceae</taxon>
        <taxon>Corynebacterium</taxon>
    </lineage>
</organism>
<reference evidence="3" key="1">
    <citation type="submission" date="2017-12" db="EMBL/GenBank/DDBJ databases">
        <authorList>
            <person name="Thomas-White K."/>
            <person name="Wolfe A.J."/>
        </authorList>
    </citation>
    <scope>NUCLEOTIDE SEQUENCE</scope>
    <source>
        <strain evidence="3">UMB0763</strain>
    </source>
</reference>
<dbReference type="InterPro" id="IPR041682">
    <property type="entry name" value="AAA_14"/>
</dbReference>
<evidence type="ECO:0000313" key="3">
    <source>
        <dbReference type="EMBL" id="WOT02185.1"/>
    </source>
</evidence>
<reference evidence="3" key="2">
    <citation type="submission" date="2023-10" db="EMBL/GenBank/DDBJ databases">
        <authorList>
            <person name="Choi B."/>
        </authorList>
    </citation>
    <scope>NUCLEOTIDE SEQUENCE</scope>
    <source>
        <strain evidence="3">UMB0763</strain>
    </source>
</reference>
<dbReference type="EMBL" id="CP136958">
    <property type="protein sequence ID" value="WOT02185.1"/>
    <property type="molecule type" value="Genomic_DNA"/>
</dbReference>
<name>A0AAF0YRN0_9CORY</name>
<dbReference type="AlphaFoldDB" id="A0AAF0YRN0"/>
<sequence>MLKRRIEERVLNWKQKHSDVALVVAGARQVGKTHTLTHFIESTYHNAVSVDLVADPKLASALNQAGTAQEMMALLTAAGGVHLVPGESVIFVDEVQQAPNIVTQIKYLVQEYPYDFILSGSLLGVELENIASIPVGYVHTLYMYPLDFEEFCWANGIASSTSAIVKEAIEAEKPIPHYIHEKLVGLFKTYLVVGGMPAVVDSYVEKTDIQAVRTIQKDIVSQYRADISKYAPRDRHLVIRNIYDLIPSELAKESRRFRINSIDGVKRFSSIADEFLWLTAAGVAISIPQVTAPVSPLVMQQTRGKFKFFSSDVGLLSSVFSDRVTLDILSTGSTNLGGLYENFVAQELIAHGRNPFYFSKRNVGELDFLVEEPGGDLIALEVKSGAGYLTHRALDNALATKGYGIDRAVVVGPTGVKVEGRISYLPIYAVSWLPIS</sequence>
<protein>
    <submittedName>
        <fullName evidence="3">AAA family ATPase</fullName>
    </submittedName>
</protein>
<evidence type="ECO:0000259" key="2">
    <source>
        <dbReference type="Pfam" id="PF13635"/>
    </source>
</evidence>
<dbReference type="KEGG" id="cpyr:CYJ47_13255"/>
<gene>
    <name evidence="3" type="ORF">CYJ47_13255</name>
</gene>
<dbReference type="RefSeq" id="WP_101678847.1">
    <property type="nucleotide sequence ID" value="NZ_CP136958.1"/>
</dbReference>
<evidence type="ECO:0000259" key="1">
    <source>
        <dbReference type="Pfam" id="PF13173"/>
    </source>
</evidence>
<feature type="domain" description="AAA" evidence="1">
    <location>
        <begin position="21"/>
        <end position="152"/>
    </location>
</feature>
<dbReference type="InterPro" id="IPR025420">
    <property type="entry name" value="DUF4143"/>
</dbReference>
<dbReference type="Pfam" id="PF13173">
    <property type="entry name" value="AAA_14"/>
    <property type="match status" value="1"/>
</dbReference>
<evidence type="ECO:0000313" key="4">
    <source>
        <dbReference type="Proteomes" id="UP000234560"/>
    </source>
</evidence>
<dbReference type="SUPFAM" id="SSF52540">
    <property type="entry name" value="P-loop containing nucleoside triphosphate hydrolases"/>
    <property type="match status" value="1"/>
</dbReference>
<accession>A0AAF0YRN0</accession>
<dbReference type="PANTHER" id="PTHR33295">
    <property type="entry name" value="ATPASE"/>
    <property type="match status" value="1"/>
</dbReference>
<dbReference type="PANTHER" id="PTHR33295:SF7">
    <property type="entry name" value="ATPASE"/>
    <property type="match status" value="1"/>
</dbReference>
<proteinExistence type="predicted"/>
<dbReference type="Proteomes" id="UP000234560">
    <property type="component" value="Chromosome"/>
</dbReference>
<feature type="domain" description="DUF4143" evidence="2">
    <location>
        <begin position="225"/>
        <end position="385"/>
    </location>
</feature>
<dbReference type="Pfam" id="PF13635">
    <property type="entry name" value="DUF4143"/>
    <property type="match status" value="1"/>
</dbReference>